<dbReference type="EMBL" id="CABFNS010000936">
    <property type="protein sequence ID" value="VUC37114.1"/>
    <property type="molecule type" value="Genomic_DNA"/>
</dbReference>
<feature type="region of interest" description="Disordered" evidence="1">
    <location>
        <begin position="53"/>
        <end position="97"/>
    </location>
</feature>
<evidence type="ECO:0000313" key="2">
    <source>
        <dbReference type="EMBL" id="VUC37114.1"/>
    </source>
</evidence>
<evidence type="ECO:0000313" key="3">
    <source>
        <dbReference type="Proteomes" id="UP000766486"/>
    </source>
</evidence>
<name>A0ABY6V0L2_BIOOC</name>
<dbReference type="Proteomes" id="UP000766486">
    <property type="component" value="Unassembled WGS sequence"/>
</dbReference>
<evidence type="ECO:0000256" key="1">
    <source>
        <dbReference type="SAM" id="MobiDB-lite"/>
    </source>
</evidence>
<accession>A0ABY6V0L2</accession>
<protein>
    <submittedName>
        <fullName evidence="2">Uncharacterized protein</fullName>
    </submittedName>
</protein>
<gene>
    <name evidence="2" type="ORF">CLO192961_LOCUS462882</name>
</gene>
<sequence>MTSMTTSLVPPQHLLVTSTQMPILPEMMAPIIITAEPVTRAIENETILVDSTPYTPPSTVASWPTKTSYGSVPTQIENPSEHQNPGPASRGSYATETLPPMPTVFRFELTLQKTNKSRSDNQPSEDAESIRLHRDRLAATKCRFKNNNEPESLEILAARELQPKNHFYMMPTKTAERRDDVYYFENGILHRSECDSDLIQVYLVEEANEASPGEKRNIVKTDPTQTRTAKTPRTVRIL</sequence>
<reference evidence="2 3" key="1">
    <citation type="submission" date="2019-06" db="EMBL/GenBank/DDBJ databases">
        <authorList>
            <person name="Broberg M."/>
        </authorList>
    </citation>
    <scope>NUCLEOTIDE SEQUENCE [LARGE SCALE GENOMIC DNA]</scope>
</reference>
<keyword evidence="3" id="KW-1185">Reference proteome</keyword>
<feature type="region of interest" description="Disordered" evidence="1">
    <location>
        <begin position="113"/>
        <end position="132"/>
    </location>
</feature>
<comment type="caution">
    <text evidence="2">The sequence shown here is derived from an EMBL/GenBank/DDBJ whole genome shotgun (WGS) entry which is preliminary data.</text>
</comment>
<feature type="compositionally biased region" description="Polar residues" evidence="1">
    <location>
        <begin position="57"/>
        <end position="83"/>
    </location>
</feature>
<organism evidence="2 3">
    <name type="scientific">Bionectria ochroleuca</name>
    <name type="common">Gliocladium roseum</name>
    <dbReference type="NCBI Taxonomy" id="29856"/>
    <lineage>
        <taxon>Eukaryota</taxon>
        <taxon>Fungi</taxon>
        <taxon>Dikarya</taxon>
        <taxon>Ascomycota</taxon>
        <taxon>Pezizomycotina</taxon>
        <taxon>Sordariomycetes</taxon>
        <taxon>Hypocreomycetidae</taxon>
        <taxon>Hypocreales</taxon>
        <taxon>Bionectriaceae</taxon>
        <taxon>Clonostachys</taxon>
    </lineage>
</organism>
<proteinExistence type="predicted"/>